<dbReference type="Gene3D" id="3.30.1520.10">
    <property type="entry name" value="Phox-like domain"/>
    <property type="match status" value="1"/>
</dbReference>
<feature type="region of interest" description="Disordered" evidence="5">
    <location>
        <begin position="293"/>
        <end position="323"/>
    </location>
</feature>
<dbReference type="PROSITE" id="PS50195">
    <property type="entry name" value="PX"/>
    <property type="match status" value="1"/>
</dbReference>
<evidence type="ECO:0000256" key="1">
    <source>
        <dbReference type="ARBA" id="ARBA00004116"/>
    </source>
</evidence>
<keyword evidence="3" id="KW-0175">Coiled coil</keyword>
<dbReference type="GO" id="GO:0007034">
    <property type="term" value="P:vacuolar transport"/>
    <property type="evidence" value="ECO:0007669"/>
    <property type="project" value="UniProtKB-ARBA"/>
</dbReference>
<comment type="caution">
    <text evidence="8">The sequence shown here is derived from an EMBL/GenBank/DDBJ whole genome shotgun (WGS) entry which is preliminary data.</text>
</comment>
<evidence type="ECO:0000256" key="3">
    <source>
        <dbReference type="ARBA" id="ARBA00023054"/>
    </source>
</evidence>
<dbReference type="SUPFAM" id="SSF58038">
    <property type="entry name" value="SNARE fusion complex"/>
    <property type="match status" value="1"/>
</dbReference>
<dbReference type="Proteomes" id="UP001153365">
    <property type="component" value="Unassembled WGS sequence"/>
</dbReference>
<proteinExistence type="predicted"/>
<dbReference type="SMART" id="SM00397">
    <property type="entry name" value="t_SNARE"/>
    <property type="match status" value="1"/>
</dbReference>
<dbReference type="SUPFAM" id="SSF64268">
    <property type="entry name" value="PX domain"/>
    <property type="match status" value="1"/>
</dbReference>
<evidence type="ECO:0000313" key="8">
    <source>
        <dbReference type="EMBL" id="CAH7671483.1"/>
    </source>
</evidence>
<accession>A0AAV0AU44</accession>
<keyword evidence="9" id="KW-1185">Reference proteome</keyword>
<evidence type="ECO:0000313" key="9">
    <source>
        <dbReference type="Proteomes" id="UP001153365"/>
    </source>
</evidence>
<dbReference type="SMART" id="SM00312">
    <property type="entry name" value="PX"/>
    <property type="match status" value="1"/>
</dbReference>
<reference evidence="8" key="1">
    <citation type="submission" date="2022-06" db="EMBL/GenBank/DDBJ databases">
        <authorList>
            <consortium name="SYNGENTA / RWTH Aachen University"/>
        </authorList>
    </citation>
    <scope>NUCLEOTIDE SEQUENCE</scope>
</reference>
<dbReference type="AlphaFoldDB" id="A0AAV0AU44"/>
<evidence type="ECO:0000256" key="5">
    <source>
        <dbReference type="SAM" id="MobiDB-lite"/>
    </source>
</evidence>
<keyword evidence="2" id="KW-0926">Vacuole</keyword>
<dbReference type="GO" id="GO:0016192">
    <property type="term" value="P:vesicle-mediated transport"/>
    <property type="evidence" value="ECO:0007669"/>
    <property type="project" value="UniProtKB-ARBA"/>
</dbReference>
<feature type="domain" description="PX" evidence="7">
    <location>
        <begin position="4"/>
        <end position="134"/>
    </location>
</feature>
<comment type="function">
    <text evidence="4">Essential for proper morphogenesis of the vacuole. May exist as structural reinforcement on the surface of the vacuolar membrane and be required for maintenance against rupture by osmotic pressure.</text>
</comment>
<dbReference type="InterPro" id="IPR000727">
    <property type="entry name" value="T_SNARE_dom"/>
</dbReference>
<dbReference type="PROSITE" id="PS50192">
    <property type="entry name" value="T_SNARE"/>
    <property type="match status" value="1"/>
</dbReference>
<evidence type="ECO:0000256" key="2">
    <source>
        <dbReference type="ARBA" id="ARBA00022554"/>
    </source>
</evidence>
<protein>
    <submittedName>
        <fullName evidence="8">Uncharacterized protein</fullName>
    </submittedName>
</protein>
<dbReference type="InterPro" id="IPR036871">
    <property type="entry name" value="PX_dom_sf"/>
</dbReference>
<dbReference type="GO" id="GO:0000329">
    <property type="term" value="C:fungal-type vacuole membrane"/>
    <property type="evidence" value="ECO:0007669"/>
    <property type="project" value="UniProtKB-ARBA"/>
</dbReference>
<evidence type="ECO:0000259" key="6">
    <source>
        <dbReference type="PROSITE" id="PS50192"/>
    </source>
</evidence>
<gene>
    <name evidence="8" type="ORF">PPACK8108_LOCUS6260</name>
</gene>
<name>A0AAV0AU44_PHAPC</name>
<organism evidence="8 9">
    <name type="scientific">Phakopsora pachyrhizi</name>
    <name type="common">Asian soybean rust disease fungus</name>
    <dbReference type="NCBI Taxonomy" id="170000"/>
    <lineage>
        <taxon>Eukaryota</taxon>
        <taxon>Fungi</taxon>
        <taxon>Dikarya</taxon>
        <taxon>Basidiomycota</taxon>
        <taxon>Pucciniomycotina</taxon>
        <taxon>Pucciniomycetes</taxon>
        <taxon>Pucciniales</taxon>
        <taxon>Phakopsoraceae</taxon>
        <taxon>Phakopsora</taxon>
    </lineage>
</organism>
<comment type="subcellular location">
    <subcellularLocation>
        <location evidence="1">Vacuole</location>
    </subcellularLocation>
</comment>
<dbReference type="Gene3D" id="1.20.5.110">
    <property type="match status" value="1"/>
</dbReference>
<dbReference type="GO" id="GO:0097576">
    <property type="term" value="P:vacuole fusion"/>
    <property type="evidence" value="ECO:0007669"/>
    <property type="project" value="UniProtKB-ARBA"/>
</dbReference>
<dbReference type="EMBL" id="CALTRL010001198">
    <property type="protein sequence ID" value="CAH7671483.1"/>
    <property type="molecule type" value="Genomic_DNA"/>
</dbReference>
<dbReference type="CDD" id="cd15858">
    <property type="entry name" value="SNARE_VAM7"/>
    <property type="match status" value="1"/>
</dbReference>
<evidence type="ECO:0000259" key="7">
    <source>
        <dbReference type="PROSITE" id="PS50195"/>
    </source>
</evidence>
<feature type="domain" description="T-SNARE coiled-coil homology" evidence="6">
    <location>
        <begin position="336"/>
        <end position="398"/>
    </location>
</feature>
<evidence type="ECO:0000256" key="4">
    <source>
        <dbReference type="ARBA" id="ARBA00054927"/>
    </source>
</evidence>
<dbReference type="Pfam" id="PF00787">
    <property type="entry name" value="PX"/>
    <property type="match status" value="1"/>
</dbReference>
<dbReference type="InterPro" id="IPR001683">
    <property type="entry name" value="PX_dom"/>
</dbReference>
<dbReference type="GO" id="GO:0035091">
    <property type="term" value="F:phosphatidylinositol binding"/>
    <property type="evidence" value="ECO:0007669"/>
    <property type="project" value="InterPro"/>
</dbReference>
<sequence length="399" mass="44701">MDVQAIYVRSYSIVRGQGNSKPFVLYTIEVSTKLRSFEVRRRYSEFEELWNELKTGLGSDLARRWLPALPPKTTTLMGYFTGSNKILAQPEKLAERQAGLERWLKTILVHKELKGHTARNKKLMEFLELDLASKSAGPSDSNEAHPITFTSQTWLTDYNETRSSIQEIYDIVSRRDESLQKNTLDSKSSTAIEVNRINLDAKKLLASVNSRVGSLADGLQQLSKPKDSKGKAALTDGEVSRRAKLISSLQDDCERLGKMTVLARSDLGAGFHQGSKAILSDSSSRDRLELLGRLNGRPTTRVLGSPSGLAGDSPPQETSETRQLNNRQLMETQLNETITKAQDSKLRSLTKVLLRQKRIGLMINQELLEQNEILDELTSNVDVTSNKLKEARKKIDILS</sequence>
<dbReference type="FunFam" id="1.20.5.110:FF:000058">
    <property type="entry name" value="VAM7p Vacuolar SNARE protein"/>
    <property type="match status" value="1"/>
</dbReference>